<proteinExistence type="inferred from homology"/>
<feature type="compositionally biased region" description="Acidic residues" evidence="9">
    <location>
        <begin position="179"/>
        <end position="189"/>
    </location>
</feature>
<sequence length="648" mass="69736">MRLVFTAGIRAAERRGSASPAAMNSDGAYVSTDYELETRRLSHDFDNDTGDGDDDNDRLCNGKIHDAAHEATRHQHQHGHGFSNGNVVTDGCDKDRVSRKGSLVCYKECFGHAAEECSNSRCSRRGSVVGHVDGGGETPEKGHVFWKGGLVGYSEHAADITDENLNKAGSVSLKPDMTGDTEDDDEDTSSAESGKKRRSLAVVYDQESLLSIFKQAALPFFLGGLGTVFAGLILDTVQFWPAFQNVTELFIVVPPLLGLKGNLEMTLAARLSTQANLGNMDTRRQRWGIALGNMALVQLQACVLSLLSSVFAIVMGLASDDAFRFDQALFVAASSMATAAVASFLLGTVMVVVVAYSGRCRINPDNVATSVVDALGDMTTLAILAGFSSLLYGHIGQPWIASVFAGSLVALCPLWVYLARGHPTSRKVLAVGWWPIIVAMIISSAGGYILDLAVTHFRGLAVFQPVINGVNGNLAAIHASRLSTMFAQRSELGRHPEHDSRYCVDPLTGLCRRNRQARVSQLLLLLSIPGHVLFVLLVFVISDANSRLTVGLMLSYLVASIVLLTLLLYLARCGAYWMWRRKIDPDNALIPLLTGFGDMCGTGFLLLAFVFLESINDPSVVGFTGGHHGPTFTDASFNETSTAILPAS</sequence>
<dbReference type="InterPro" id="IPR006667">
    <property type="entry name" value="SLC41_membr_dom"/>
</dbReference>
<name>A0A9J6H4Z6_HAELO</name>
<feature type="transmembrane region" description="Helical" evidence="10">
    <location>
        <begin position="216"/>
        <end position="234"/>
    </location>
</feature>
<dbReference type="OrthoDB" id="5791097at2759"/>
<keyword evidence="5" id="KW-0460">Magnesium</keyword>
<feature type="transmembrane region" description="Helical" evidence="10">
    <location>
        <begin position="374"/>
        <end position="392"/>
    </location>
</feature>
<dbReference type="FunFam" id="1.10.357.20:FF:000001">
    <property type="entry name" value="Solute carrier family 41 member 2"/>
    <property type="match status" value="1"/>
</dbReference>
<evidence type="ECO:0000256" key="4">
    <source>
        <dbReference type="ARBA" id="ARBA00022692"/>
    </source>
</evidence>
<keyword evidence="8 10" id="KW-0472">Membrane</keyword>
<feature type="domain" description="SLC41A/MgtE integral membrane" evidence="11">
    <location>
        <begin position="464"/>
        <end position="607"/>
    </location>
</feature>
<dbReference type="InterPro" id="IPR036739">
    <property type="entry name" value="SLC41_membr_dom_sf"/>
</dbReference>
<feature type="transmembrane region" description="Helical" evidence="10">
    <location>
        <begin position="592"/>
        <end position="612"/>
    </location>
</feature>
<dbReference type="Pfam" id="PF01769">
    <property type="entry name" value="MgtE"/>
    <property type="match status" value="2"/>
</dbReference>
<evidence type="ECO:0000256" key="5">
    <source>
        <dbReference type="ARBA" id="ARBA00022842"/>
    </source>
</evidence>
<comment type="subcellular location">
    <subcellularLocation>
        <location evidence="1">Membrane</location>
        <topology evidence="1">Multi-pass membrane protein</topology>
    </subcellularLocation>
</comment>
<keyword evidence="13" id="KW-1185">Reference proteome</keyword>
<dbReference type="PANTHER" id="PTHR16228:SF7">
    <property type="entry name" value="SLC41A_MGTE INTEGRAL MEMBRANE DOMAIN-CONTAINING PROTEIN"/>
    <property type="match status" value="1"/>
</dbReference>
<evidence type="ECO:0000256" key="8">
    <source>
        <dbReference type="ARBA" id="ARBA00023136"/>
    </source>
</evidence>
<dbReference type="Proteomes" id="UP000821853">
    <property type="component" value="Chromosome 9"/>
</dbReference>
<keyword evidence="7" id="KW-0406">Ion transport</keyword>
<comment type="similarity">
    <text evidence="2">Belongs to the SLC41A transporter family.</text>
</comment>
<dbReference type="EMBL" id="JABSTR010000011">
    <property type="protein sequence ID" value="KAH9382168.1"/>
    <property type="molecule type" value="Genomic_DNA"/>
</dbReference>
<feature type="transmembrane region" description="Helical" evidence="10">
    <location>
        <begin position="430"/>
        <end position="450"/>
    </location>
</feature>
<dbReference type="Gene3D" id="1.10.357.20">
    <property type="entry name" value="SLC41 divalent cation transporters, integral membrane domain"/>
    <property type="match status" value="2"/>
</dbReference>
<comment type="caution">
    <text evidence="12">The sequence shown here is derived from an EMBL/GenBank/DDBJ whole genome shotgun (WGS) entry which is preliminary data.</text>
</comment>
<evidence type="ECO:0000256" key="7">
    <source>
        <dbReference type="ARBA" id="ARBA00023065"/>
    </source>
</evidence>
<dbReference type="InterPro" id="IPR045349">
    <property type="entry name" value="SLC41A1-3"/>
</dbReference>
<evidence type="ECO:0000256" key="9">
    <source>
        <dbReference type="SAM" id="MobiDB-lite"/>
    </source>
</evidence>
<dbReference type="VEuPathDB" id="VectorBase:HLOH_044201"/>
<evidence type="ECO:0000256" key="1">
    <source>
        <dbReference type="ARBA" id="ARBA00004141"/>
    </source>
</evidence>
<keyword evidence="6 10" id="KW-1133">Transmembrane helix</keyword>
<evidence type="ECO:0000256" key="10">
    <source>
        <dbReference type="SAM" id="Phobius"/>
    </source>
</evidence>
<organism evidence="12 13">
    <name type="scientific">Haemaphysalis longicornis</name>
    <name type="common">Bush tick</name>
    <dbReference type="NCBI Taxonomy" id="44386"/>
    <lineage>
        <taxon>Eukaryota</taxon>
        <taxon>Metazoa</taxon>
        <taxon>Ecdysozoa</taxon>
        <taxon>Arthropoda</taxon>
        <taxon>Chelicerata</taxon>
        <taxon>Arachnida</taxon>
        <taxon>Acari</taxon>
        <taxon>Parasitiformes</taxon>
        <taxon>Ixodida</taxon>
        <taxon>Ixodoidea</taxon>
        <taxon>Ixodidae</taxon>
        <taxon>Haemaphysalinae</taxon>
        <taxon>Haemaphysalis</taxon>
    </lineage>
</organism>
<accession>A0A9J6H4Z6</accession>
<gene>
    <name evidence="12" type="ORF">HPB48_010447</name>
</gene>
<dbReference type="PANTHER" id="PTHR16228">
    <property type="entry name" value="DIVALENT CATION TRANSPORTER SOLUTE CARRIER FAMILY 41"/>
    <property type="match status" value="1"/>
</dbReference>
<dbReference type="GO" id="GO:0005886">
    <property type="term" value="C:plasma membrane"/>
    <property type="evidence" value="ECO:0007669"/>
    <property type="project" value="TreeGrafter"/>
</dbReference>
<dbReference type="GO" id="GO:0008324">
    <property type="term" value="F:monoatomic cation transmembrane transporter activity"/>
    <property type="evidence" value="ECO:0007669"/>
    <property type="project" value="InterPro"/>
</dbReference>
<feature type="transmembrane region" description="Helical" evidence="10">
    <location>
        <begin position="522"/>
        <end position="542"/>
    </location>
</feature>
<feature type="region of interest" description="Disordered" evidence="9">
    <location>
        <begin position="169"/>
        <end position="193"/>
    </location>
</feature>
<keyword evidence="4 10" id="KW-0812">Transmembrane</keyword>
<evidence type="ECO:0000259" key="11">
    <source>
        <dbReference type="Pfam" id="PF01769"/>
    </source>
</evidence>
<dbReference type="SUPFAM" id="SSF161093">
    <property type="entry name" value="MgtE membrane domain-like"/>
    <property type="match status" value="2"/>
</dbReference>
<dbReference type="AlphaFoldDB" id="A0A9J6H4Z6"/>
<reference evidence="12 13" key="1">
    <citation type="journal article" date="2020" name="Cell">
        <title>Large-Scale Comparative Analyses of Tick Genomes Elucidate Their Genetic Diversity and Vector Capacities.</title>
        <authorList>
            <consortium name="Tick Genome and Microbiome Consortium (TIGMIC)"/>
            <person name="Jia N."/>
            <person name="Wang J."/>
            <person name="Shi W."/>
            <person name="Du L."/>
            <person name="Sun Y."/>
            <person name="Zhan W."/>
            <person name="Jiang J.F."/>
            <person name="Wang Q."/>
            <person name="Zhang B."/>
            <person name="Ji P."/>
            <person name="Bell-Sakyi L."/>
            <person name="Cui X.M."/>
            <person name="Yuan T.T."/>
            <person name="Jiang B.G."/>
            <person name="Yang W.F."/>
            <person name="Lam T.T."/>
            <person name="Chang Q.C."/>
            <person name="Ding S.J."/>
            <person name="Wang X.J."/>
            <person name="Zhu J.G."/>
            <person name="Ruan X.D."/>
            <person name="Zhao L."/>
            <person name="Wei J.T."/>
            <person name="Ye R.Z."/>
            <person name="Que T.C."/>
            <person name="Du C.H."/>
            <person name="Zhou Y.H."/>
            <person name="Cheng J.X."/>
            <person name="Dai P.F."/>
            <person name="Guo W.B."/>
            <person name="Han X.H."/>
            <person name="Huang E.J."/>
            <person name="Li L.F."/>
            <person name="Wei W."/>
            <person name="Gao Y.C."/>
            <person name="Liu J.Z."/>
            <person name="Shao H.Z."/>
            <person name="Wang X."/>
            <person name="Wang C.C."/>
            <person name="Yang T.C."/>
            <person name="Huo Q.B."/>
            <person name="Li W."/>
            <person name="Chen H.Y."/>
            <person name="Chen S.E."/>
            <person name="Zhou L.G."/>
            <person name="Ni X.B."/>
            <person name="Tian J.H."/>
            <person name="Sheng Y."/>
            <person name="Liu T."/>
            <person name="Pan Y.S."/>
            <person name="Xia L.Y."/>
            <person name="Li J."/>
            <person name="Zhao F."/>
            <person name="Cao W.C."/>
        </authorList>
    </citation>
    <scope>NUCLEOTIDE SEQUENCE [LARGE SCALE GENOMIC DNA]</scope>
    <source>
        <strain evidence="12">HaeL-2018</strain>
    </source>
</reference>
<evidence type="ECO:0000313" key="12">
    <source>
        <dbReference type="EMBL" id="KAH9382168.1"/>
    </source>
</evidence>
<evidence type="ECO:0000256" key="6">
    <source>
        <dbReference type="ARBA" id="ARBA00022989"/>
    </source>
</evidence>
<feature type="transmembrane region" description="Helical" evidence="10">
    <location>
        <begin position="329"/>
        <end position="354"/>
    </location>
</feature>
<evidence type="ECO:0000256" key="3">
    <source>
        <dbReference type="ARBA" id="ARBA00022448"/>
    </source>
</evidence>
<evidence type="ECO:0000256" key="2">
    <source>
        <dbReference type="ARBA" id="ARBA00009749"/>
    </source>
</evidence>
<feature type="transmembrane region" description="Helical" evidence="10">
    <location>
        <begin position="399"/>
        <end position="418"/>
    </location>
</feature>
<protein>
    <recommendedName>
        <fullName evidence="11">SLC41A/MgtE integral membrane domain-containing protein</fullName>
    </recommendedName>
</protein>
<feature type="transmembrane region" description="Helical" evidence="10">
    <location>
        <begin position="295"/>
        <end position="317"/>
    </location>
</feature>
<keyword evidence="3" id="KW-0813">Transport</keyword>
<feature type="transmembrane region" description="Helical" evidence="10">
    <location>
        <begin position="548"/>
        <end position="571"/>
    </location>
</feature>
<dbReference type="OMA" id="NQLENGH"/>
<evidence type="ECO:0000313" key="13">
    <source>
        <dbReference type="Proteomes" id="UP000821853"/>
    </source>
</evidence>
<feature type="domain" description="SLC41A/MgtE integral membrane" evidence="11">
    <location>
        <begin position="253"/>
        <end position="386"/>
    </location>
</feature>